<dbReference type="EMBL" id="JARQWQ010000020">
    <property type="protein sequence ID" value="KAK2565077.1"/>
    <property type="molecule type" value="Genomic_DNA"/>
</dbReference>
<feature type="domain" description="G-protein coupled receptors family 1 profile" evidence="7">
    <location>
        <begin position="361"/>
        <end position="543"/>
    </location>
</feature>
<feature type="transmembrane region" description="Helical" evidence="6">
    <location>
        <begin position="82"/>
        <end position="102"/>
    </location>
</feature>
<feature type="transmembrane region" description="Helical" evidence="6">
    <location>
        <begin position="353"/>
        <end position="371"/>
    </location>
</feature>
<dbReference type="InterPro" id="IPR000276">
    <property type="entry name" value="GPCR_Rhodpsn"/>
</dbReference>
<dbReference type="PANTHER" id="PTHR45698">
    <property type="entry name" value="TRACE AMINE-ASSOCIATED RECEPTOR 19N-RELATED"/>
    <property type="match status" value="1"/>
</dbReference>
<accession>A0AAD9QPK9</accession>
<dbReference type="SUPFAM" id="SSF81321">
    <property type="entry name" value="Family A G protein-coupled receptor-like"/>
    <property type="match status" value="2"/>
</dbReference>
<evidence type="ECO:0000256" key="2">
    <source>
        <dbReference type="ARBA" id="ARBA00022692"/>
    </source>
</evidence>
<dbReference type="CDD" id="cd00637">
    <property type="entry name" value="7tm_classA_rhodopsin-like"/>
    <property type="match status" value="2"/>
</dbReference>
<dbReference type="PROSITE" id="PS00237">
    <property type="entry name" value="G_PROTEIN_RECEP_F1_1"/>
    <property type="match status" value="2"/>
</dbReference>
<keyword evidence="9" id="KW-1185">Reference proteome</keyword>
<evidence type="ECO:0000256" key="4">
    <source>
        <dbReference type="ARBA" id="ARBA00023136"/>
    </source>
</evidence>
<organism evidence="8 9">
    <name type="scientific">Acropora cervicornis</name>
    <name type="common">Staghorn coral</name>
    <dbReference type="NCBI Taxonomy" id="6130"/>
    <lineage>
        <taxon>Eukaryota</taxon>
        <taxon>Metazoa</taxon>
        <taxon>Cnidaria</taxon>
        <taxon>Anthozoa</taxon>
        <taxon>Hexacorallia</taxon>
        <taxon>Scleractinia</taxon>
        <taxon>Astrocoeniina</taxon>
        <taxon>Acroporidae</taxon>
        <taxon>Acropora</taxon>
    </lineage>
</organism>
<evidence type="ECO:0000313" key="9">
    <source>
        <dbReference type="Proteomes" id="UP001249851"/>
    </source>
</evidence>
<feature type="transmembrane region" description="Helical" evidence="6">
    <location>
        <begin position="42"/>
        <end position="61"/>
    </location>
</feature>
<dbReference type="PANTHER" id="PTHR45698:SF1">
    <property type="entry name" value="TRACE AMINE-ASSOCIATED RECEPTOR 13C-LIKE"/>
    <property type="match status" value="1"/>
</dbReference>
<evidence type="ECO:0000259" key="7">
    <source>
        <dbReference type="PROSITE" id="PS50262"/>
    </source>
</evidence>
<name>A0AAD9QPK9_ACRCE</name>
<comment type="subcellular location">
    <subcellularLocation>
        <location evidence="1">Membrane</location>
    </subcellularLocation>
</comment>
<feature type="transmembrane region" description="Helical" evidence="6">
    <location>
        <begin position="324"/>
        <end position="341"/>
    </location>
</feature>
<feature type="transmembrane region" description="Helical" evidence="6">
    <location>
        <begin position="187"/>
        <end position="211"/>
    </location>
</feature>
<protein>
    <submittedName>
        <fullName evidence="8">QRFP-like peptide receptor</fullName>
    </submittedName>
</protein>
<feature type="transmembrane region" description="Helical" evidence="6">
    <location>
        <begin position="223"/>
        <end position="246"/>
    </location>
</feature>
<reference evidence="8" key="2">
    <citation type="journal article" date="2023" name="Science">
        <title>Genomic signatures of disease resistance in endangered staghorn corals.</title>
        <authorList>
            <person name="Vollmer S.V."/>
            <person name="Selwyn J.D."/>
            <person name="Despard B.A."/>
            <person name="Roesel C.L."/>
        </authorList>
    </citation>
    <scope>NUCLEOTIDE SEQUENCE</scope>
    <source>
        <strain evidence="8">K2</strain>
    </source>
</reference>
<sequence length="570" mass="64461">MSLAVADMLVGLFFTPQYIFMHMFTHPGGLAGNVLCKLLTGSNVAWVGGAASVFTLVVIAIERYSAVMDPFGNKGRLTKRRLKVIIPMSWLFGLVINVPSIVVKNFDEKANFCITRYSEEWMGKTYTLIWFLPLAFFPVVIMGALYFRVVYTLWFQRVEHSAFDCRLSAFVYCPFCHQGVLRFRKRVTLMVVTVSVIFAMCWMSEAITYLVALLTPVFGPGDVAYVTQSTVVMFNSAVNPIVYALVNQQFCRKIKYMMYCRCRSISKEVGHVHGVGVKRLYHDLSRNGGVARCVRGIEKQLREAMPKYTESVPAQIGITTANSILAVLNVVGNSLVCLVVIRHQDMRLLTGSNVAWIGGAASVFTLVVIAIERYSAVMDPFGNKGRLTKRRLKVIIPMSWLFGLVINVPGFVVKNFDEKAKFCIRRYSEEWMGKTYTLIWFLALAFFPVVIMGALYFRVVYTLWFQRVEHSAFDCRQQGVLRVRKRVTLMVVTVSVIFAMCWMSGAITYLVALFSPIFGPGDVAYVSESTVIMFNSAVNPIVYALVNQQFSRKIKYMMCCCCRSITANFF</sequence>
<gene>
    <name evidence="8" type="ORF">P5673_010986</name>
</gene>
<feature type="transmembrane region" description="Helical" evidence="6">
    <location>
        <begin position="128"/>
        <end position="147"/>
    </location>
</feature>
<reference evidence="8" key="1">
    <citation type="journal article" date="2023" name="G3 (Bethesda)">
        <title>Whole genome assembly and annotation of the endangered Caribbean coral Acropora cervicornis.</title>
        <authorList>
            <person name="Selwyn J.D."/>
            <person name="Vollmer S.V."/>
        </authorList>
    </citation>
    <scope>NUCLEOTIDE SEQUENCE</scope>
    <source>
        <strain evidence="8">K2</strain>
    </source>
</reference>
<dbReference type="InterPro" id="IPR017452">
    <property type="entry name" value="GPCR_Rhodpsn_7TM"/>
</dbReference>
<feature type="transmembrane region" description="Helical" evidence="6">
    <location>
        <begin position="438"/>
        <end position="457"/>
    </location>
</feature>
<comment type="similarity">
    <text evidence="5">Belongs to the G-protein coupled receptor 1 family.</text>
</comment>
<dbReference type="GO" id="GO:0016020">
    <property type="term" value="C:membrane"/>
    <property type="evidence" value="ECO:0007669"/>
    <property type="project" value="UniProtKB-SubCell"/>
</dbReference>
<keyword evidence="5" id="KW-0297">G-protein coupled receptor</keyword>
<keyword evidence="5 8" id="KW-0675">Receptor</keyword>
<keyword evidence="5" id="KW-0807">Transducer</keyword>
<dbReference type="PRINTS" id="PR00237">
    <property type="entry name" value="GPCRRHODOPSN"/>
</dbReference>
<feature type="transmembrane region" description="Helical" evidence="6">
    <location>
        <begin position="392"/>
        <end position="412"/>
    </location>
</feature>
<feature type="domain" description="G-protein coupled receptors family 1 profile" evidence="7">
    <location>
        <begin position="1"/>
        <end position="243"/>
    </location>
</feature>
<feature type="transmembrane region" description="Helical" evidence="6">
    <location>
        <begin position="523"/>
        <end position="546"/>
    </location>
</feature>
<dbReference type="Proteomes" id="UP001249851">
    <property type="component" value="Unassembled WGS sequence"/>
</dbReference>
<dbReference type="PROSITE" id="PS50262">
    <property type="entry name" value="G_PROTEIN_RECEP_F1_2"/>
    <property type="match status" value="2"/>
</dbReference>
<evidence type="ECO:0000256" key="6">
    <source>
        <dbReference type="SAM" id="Phobius"/>
    </source>
</evidence>
<evidence type="ECO:0000256" key="5">
    <source>
        <dbReference type="RuleBase" id="RU000688"/>
    </source>
</evidence>
<evidence type="ECO:0000256" key="1">
    <source>
        <dbReference type="ARBA" id="ARBA00004370"/>
    </source>
</evidence>
<dbReference type="Pfam" id="PF00001">
    <property type="entry name" value="7tm_1"/>
    <property type="match status" value="2"/>
</dbReference>
<dbReference type="GO" id="GO:0004930">
    <property type="term" value="F:G protein-coupled receptor activity"/>
    <property type="evidence" value="ECO:0007669"/>
    <property type="project" value="UniProtKB-KW"/>
</dbReference>
<keyword evidence="3 6" id="KW-1133">Transmembrane helix</keyword>
<keyword evidence="2 5" id="KW-0812">Transmembrane</keyword>
<feature type="transmembrane region" description="Helical" evidence="6">
    <location>
        <begin position="487"/>
        <end position="511"/>
    </location>
</feature>
<evidence type="ECO:0000256" key="3">
    <source>
        <dbReference type="ARBA" id="ARBA00022989"/>
    </source>
</evidence>
<comment type="caution">
    <text evidence="8">The sequence shown here is derived from an EMBL/GenBank/DDBJ whole genome shotgun (WGS) entry which is preliminary data.</text>
</comment>
<keyword evidence="4 6" id="KW-0472">Membrane</keyword>
<evidence type="ECO:0000313" key="8">
    <source>
        <dbReference type="EMBL" id="KAK2565077.1"/>
    </source>
</evidence>
<dbReference type="AlphaFoldDB" id="A0AAD9QPK9"/>
<proteinExistence type="inferred from homology"/>
<dbReference type="Gene3D" id="1.20.1070.10">
    <property type="entry name" value="Rhodopsin 7-helix transmembrane proteins"/>
    <property type="match status" value="2"/>
</dbReference>